<keyword evidence="1" id="KW-0732">Signal</keyword>
<name>A0ABN2YP94_9MICC</name>
<sequence>MKKLLTAVVLVAGTMLSGCAVSTTAPQTPSATPKMSVEDSCKFLNTDTFVPSGTAKEQAAQIGQHYQEVADKVAPEVGAPIQQMADIMKQVAASPTGAKTDAQTAQLTEQINKIGQYCK</sequence>
<protein>
    <recommendedName>
        <fullName evidence="4">Lipoprotein</fullName>
    </recommendedName>
</protein>
<dbReference type="Proteomes" id="UP001500102">
    <property type="component" value="Unassembled WGS sequence"/>
</dbReference>
<accession>A0ABN2YP94</accession>
<dbReference type="PROSITE" id="PS51257">
    <property type="entry name" value="PROKAR_LIPOPROTEIN"/>
    <property type="match status" value="1"/>
</dbReference>
<reference evidence="2 3" key="1">
    <citation type="journal article" date="2019" name="Int. J. Syst. Evol. Microbiol.">
        <title>The Global Catalogue of Microorganisms (GCM) 10K type strain sequencing project: providing services to taxonomists for standard genome sequencing and annotation.</title>
        <authorList>
            <consortium name="The Broad Institute Genomics Platform"/>
            <consortium name="The Broad Institute Genome Sequencing Center for Infectious Disease"/>
            <person name="Wu L."/>
            <person name="Ma J."/>
        </authorList>
    </citation>
    <scope>NUCLEOTIDE SEQUENCE [LARGE SCALE GENOMIC DNA]</scope>
    <source>
        <strain evidence="2 3">JCM 15921</strain>
    </source>
</reference>
<gene>
    <name evidence="2" type="ORF">GCM10009825_11440</name>
</gene>
<feature type="chain" id="PRO_5045277151" description="Lipoprotein" evidence="1">
    <location>
        <begin position="21"/>
        <end position="119"/>
    </location>
</feature>
<evidence type="ECO:0008006" key="4">
    <source>
        <dbReference type="Google" id="ProtNLM"/>
    </source>
</evidence>
<comment type="caution">
    <text evidence="2">The sequence shown here is derived from an EMBL/GenBank/DDBJ whole genome shotgun (WGS) entry which is preliminary data.</text>
</comment>
<dbReference type="RefSeq" id="WP_344363079.1">
    <property type="nucleotide sequence ID" value="NZ_BAAAQB010000012.1"/>
</dbReference>
<feature type="signal peptide" evidence="1">
    <location>
        <begin position="1"/>
        <end position="20"/>
    </location>
</feature>
<evidence type="ECO:0000313" key="2">
    <source>
        <dbReference type="EMBL" id="GAA2130431.1"/>
    </source>
</evidence>
<organism evidence="2 3">
    <name type="scientific">Arthrobacter humicola</name>
    <dbReference type="NCBI Taxonomy" id="409291"/>
    <lineage>
        <taxon>Bacteria</taxon>
        <taxon>Bacillati</taxon>
        <taxon>Actinomycetota</taxon>
        <taxon>Actinomycetes</taxon>
        <taxon>Micrococcales</taxon>
        <taxon>Micrococcaceae</taxon>
        <taxon>Arthrobacter</taxon>
    </lineage>
</organism>
<proteinExistence type="predicted"/>
<evidence type="ECO:0000256" key="1">
    <source>
        <dbReference type="SAM" id="SignalP"/>
    </source>
</evidence>
<evidence type="ECO:0000313" key="3">
    <source>
        <dbReference type="Proteomes" id="UP001500102"/>
    </source>
</evidence>
<keyword evidence="3" id="KW-1185">Reference proteome</keyword>
<dbReference type="EMBL" id="BAAAQB010000012">
    <property type="protein sequence ID" value="GAA2130431.1"/>
    <property type="molecule type" value="Genomic_DNA"/>
</dbReference>